<evidence type="ECO:0000256" key="8">
    <source>
        <dbReference type="SAM" id="MobiDB-lite"/>
    </source>
</evidence>
<feature type="repeat" description="Solcar" evidence="7">
    <location>
        <begin position="273"/>
        <end position="358"/>
    </location>
</feature>
<gene>
    <name evidence="11" type="ORF">BCR42DRAFT_492080</name>
</gene>
<feature type="region of interest" description="Disordered" evidence="8">
    <location>
        <begin position="752"/>
        <end position="790"/>
    </location>
</feature>
<dbReference type="GO" id="GO:0005829">
    <property type="term" value="C:cytosol"/>
    <property type="evidence" value="ECO:0007669"/>
    <property type="project" value="TreeGrafter"/>
</dbReference>
<evidence type="ECO:0000256" key="9">
    <source>
        <dbReference type="SAM" id="Phobius"/>
    </source>
</evidence>
<dbReference type="InterPro" id="IPR011333">
    <property type="entry name" value="SKP1/BTB/POZ_sf"/>
</dbReference>
<evidence type="ECO:0000313" key="12">
    <source>
        <dbReference type="Proteomes" id="UP000193560"/>
    </source>
</evidence>
<name>A0A1X2IEL7_9FUNG</name>
<proteinExistence type="predicted"/>
<evidence type="ECO:0000256" key="7">
    <source>
        <dbReference type="PROSITE-ProRule" id="PRU00282"/>
    </source>
</evidence>
<feature type="domain" description="BTB" evidence="10">
    <location>
        <begin position="982"/>
        <end position="1167"/>
    </location>
</feature>
<reference evidence="11 12" key="1">
    <citation type="submission" date="2016-07" db="EMBL/GenBank/DDBJ databases">
        <title>Pervasive Adenine N6-methylation of Active Genes in Fungi.</title>
        <authorList>
            <consortium name="DOE Joint Genome Institute"/>
            <person name="Mondo S.J."/>
            <person name="Dannebaum R.O."/>
            <person name="Kuo R.C."/>
            <person name="Labutti K."/>
            <person name="Haridas S."/>
            <person name="Kuo A."/>
            <person name="Salamov A."/>
            <person name="Ahrendt S.R."/>
            <person name="Lipzen A."/>
            <person name="Sullivan W."/>
            <person name="Andreopoulos W.B."/>
            <person name="Clum A."/>
            <person name="Lindquist E."/>
            <person name="Daum C."/>
            <person name="Ramamoorthy G.K."/>
            <person name="Gryganskyi A."/>
            <person name="Culley D."/>
            <person name="Magnuson J.K."/>
            <person name="James T.Y."/>
            <person name="O'Malley M.A."/>
            <person name="Stajich J.E."/>
            <person name="Spatafora J.W."/>
            <person name="Visel A."/>
            <person name="Grigoriev I.V."/>
        </authorList>
    </citation>
    <scope>NUCLEOTIDE SEQUENCE [LARGE SCALE GENOMIC DNA]</scope>
    <source>
        <strain evidence="11 12">NRRL 1336</strain>
    </source>
</reference>
<keyword evidence="2" id="KW-0880">Kelch repeat</keyword>
<keyword evidence="5 9" id="KW-1133">Transmembrane helix</keyword>
<accession>A0A1X2IEL7</accession>
<dbReference type="PANTHER" id="PTHR43503:SF2">
    <property type="entry name" value="NEGATIVE REGULATOR OF SPORULATION MDS3-RELATED"/>
    <property type="match status" value="1"/>
</dbReference>
<feature type="compositionally biased region" description="Polar residues" evidence="8">
    <location>
        <begin position="1017"/>
        <end position="1029"/>
    </location>
</feature>
<dbReference type="SUPFAM" id="SSF117281">
    <property type="entry name" value="Kelch motif"/>
    <property type="match status" value="1"/>
</dbReference>
<feature type="region of interest" description="Disordered" evidence="8">
    <location>
        <begin position="1216"/>
        <end position="1443"/>
    </location>
</feature>
<feature type="compositionally biased region" description="Polar residues" evidence="8">
    <location>
        <begin position="1377"/>
        <end position="1398"/>
    </location>
</feature>
<comment type="caution">
    <text evidence="11">The sequence shown here is derived from an EMBL/GenBank/DDBJ whole genome shotgun (WGS) entry which is preliminary data.</text>
</comment>
<keyword evidence="3 7" id="KW-0812">Transmembrane</keyword>
<evidence type="ECO:0000256" key="3">
    <source>
        <dbReference type="ARBA" id="ARBA00022692"/>
    </source>
</evidence>
<dbReference type="Gene3D" id="1.50.40.10">
    <property type="entry name" value="Mitochondrial carrier domain"/>
    <property type="match status" value="2"/>
</dbReference>
<evidence type="ECO:0000256" key="4">
    <source>
        <dbReference type="ARBA" id="ARBA00022737"/>
    </source>
</evidence>
<evidence type="ECO:0000256" key="2">
    <source>
        <dbReference type="ARBA" id="ARBA00022441"/>
    </source>
</evidence>
<dbReference type="Pfam" id="PF24681">
    <property type="entry name" value="Kelch_KLHDC2_KLHL20_DRC7"/>
    <property type="match status" value="1"/>
</dbReference>
<dbReference type="SUPFAM" id="SSF54695">
    <property type="entry name" value="POZ domain"/>
    <property type="match status" value="1"/>
</dbReference>
<keyword evidence="4" id="KW-0677">Repeat</keyword>
<organism evidence="11 12">
    <name type="scientific">Absidia repens</name>
    <dbReference type="NCBI Taxonomy" id="90262"/>
    <lineage>
        <taxon>Eukaryota</taxon>
        <taxon>Fungi</taxon>
        <taxon>Fungi incertae sedis</taxon>
        <taxon>Mucoromycota</taxon>
        <taxon>Mucoromycotina</taxon>
        <taxon>Mucoromycetes</taxon>
        <taxon>Mucorales</taxon>
        <taxon>Cunninghamellaceae</taxon>
        <taxon>Absidia</taxon>
    </lineage>
</organism>
<feature type="compositionally biased region" description="Polar residues" evidence="8">
    <location>
        <begin position="1219"/>
        <end position="1277"/>
    </location>
</feature>
<evidence type="ECO:0000256" key="5">
    <source>
        <dbReference type="ARBA" id="ARBA00022989"/>
    </source>
</evidence>
<feature type="compositionally biased region" description="Low complexity" evidence="8">
    <location>
        <begin position="1317"/>
        <end position="1331"/>
    </location>
</feature>
<dbReference type="STRING" id="90262.A0A1X2IEL7"/>
<dbReference type="InterPro" id="IPR015915">
    <property type="entry name" value="Kelch-typ_b-propeller"/>
</dbReference>
<feature type="repeat" description="Solcar" evidence="7">
    <location>
        <begin position="37"/>
        <end position="124"/>
    </location>
</feature>
<feature type="compositionally biased region" description="Basic and acidic residues" evidence="8">
    <location>
        <begin position="1032"/>
        <end position="1043"/>
    </location>
</feature>
<dbReference type="InterPro" id="IPR023395">
    <property type="entry name" value="MCP_dom_sf"/>
</dbReference>
<feature type="compositionally biased region" description="Polar residues" evidence="8">
    <location>
        <begin position="1356"/>
        <end position="1370"/>
    </location>
</feature>
<dbReference type="SUPFAM" id="SSF103506">
    <property type="entry name" value="Mitochondrial carrier"/>
    <property type="match status" value="1"/>
</dbReference>
<dbReference type="InterPro" id="IPR000210">
    <property type="entry name" value="BTB/POZ_dom"/>
</dbReference>
<feature type="transmembrane region" description="Helical" evidence="9">
    <location>
        <begin position="496"/>
        <end position="515"/>
    </location>
</feature>
<dbReference type="Gene3D" id="3.30.710.10">
    <property type="entry name" value="Potassium Channel Kv1.1, Chain A"/>
    <property type="match status" value="1"/>
</dbReference>
<feature type="compositionally biased region" description="Acidic residues" evidence="8">
    <location>
        <begin position="1068"/>
        <end position="1078"/>
    </location>
</feature>
<feature type="region of interest" description="Disordered" evidence="8">
    <location>
        <begin position="1017"/>
        <end position="1098"/>
    </location>
</feature>
<sequence>MESPTTATAAATTNCLPSQSTLNAPAQFVKETRSTFRQQLDDLAFGSIAGMVGKFVEYPFDTVKLRLQTQPLDRPYYTGPMDCFLTMLKNEGASSFYKGMASPLVGAMVENAALFVGYRQIQKVIRSYSMSDADRQLYDGLPEDQLPSLAQSQLVLAGTLSGAMASFVLTPVELIKCKLQVQLGSNSSSNGQYQQQQQQPQRYTGPLDVIRHTVQQHGMRGFYRGYLATLIRESGGGACWFGFYEYSCEQFIRLRQQSSASNYKVTKADLSPSELMVGGACGGVAYNISFFPVDVVKSLMQTDEELRKGPSRSFLQTTRDHYKAGGIKAFYRGCGITAARSAPTSAIIFMTYPWHLRKTMTSESKISIIQEATELNTCGTMGKDQVVLALMMYGIYSFESGMNIRIIELYESNTSVNRIATKCIENGEGGMFCAMGQSQWKGMLGRDDGHNLGGIEGIVSRAVLAFYNRRLTVIVYLVIILLYLNIVASCEEKPKLAIFFLIVFAVYLVSISGIITQVRSSKGEVPPPLVGPSVTMAGDQLFVFGGRLVSTRKMTNQLFVMDVNTQTWIRHIPSPDSDKPPTPRYFHSASVYKRSLIIFGGMGYTRQATTAAAAAAAAAAATGTASTKGTTTTTSTSTGPVDGDGVANANQNASGLCVVGDISILDLDTMTWRRPMIQPSLFSPRARYAHLADVVDDKLLVIGGQDMNNSYLPEMNILDLKLWEWVQVKSFDKHVGAYRSIAVATPPGTRLPATLKDTMGDETTTGTTNHLQQQHMTTADDDGNNNSKSQRRTSFLRQQGQFKSINDEPSPVYLYTNYNFTDVKRELQLVFMSSANTNTPVVEDCSSFMTGSTMPPGLRFPTGHTLGHHMILAGTYLSPQSQSFSIWALNLGTLTWAKIETGAIFSTGSWNRGVLHEGSNRFMVFGNQQRGLLEDYNHRQTNFDHMAVVDLEAFGVYQLPRVTCSTLAQEMGLSLLNEPAVSDFFIVTRENQEIPVNSAVLAQRWPYFADLMEINKTTAPNNHPMTNGNGKLDNHYSIDEGGNRHSAILENDNDNGSDDNDNTSGEGNDNDNDDDDNGKDDNNSGKSSSNGTNGINNSNNTMMKSHSILFPYSYPVVIALLQFIYTDNLLTAQQYQPHILAQLLLLSDMYELPRLKTLATHALHQMLNMSTAPLIFETAALSHQTSLQIRALKMMIAAKKMIQQQQMIQAGVNMDHNKISNTGSNDMTLPMSNSSSTHSATMDSGPHTSGFGSDVSGRNSSVSPGSISPFASLSSARESPIPFSSRQQQQSQRQPRDTLSSSPSTRRSPPVQPLHSPPSGLTSPTSSSSSSRLDRYSASIGHDHSSRQGPSAIKGHSTTALPNSSPQRATSPVHRYSTATTNSLLSPPISATSFNSGAASGRVMSMSPPSTPRKYSHAFDTIDPPLPPQQDTKPKGKKNKMKGTAKSFFGGEIGVWLWRGQLLQWLVPQTNTRVVFQVSDLSFVSNIALYFYIMNFTSAFSKKMLLPDFKLFGVVRLETHIRH</sequence>
<evidence type="ECO:0000256" key="6">
    <source>
        <dbReference type="ARBA" id="ARBA00023136"/>
    </source>
</evidence>
<comment type="subcellular location">
    <subcellularLocation>
        <location evidence="1">Membrane</location>
        <topology evidence="1">Multi-pass membrane protein</topology>
    </subcellularLocation>
</comment>
<keyword evidence="6 7" id="KW-0472">Membrane</keyword>
<dbReference type="SMART" id="SM00225">
    <property type="entry name" value="BTB"/>
    <property type="match status" value="1"/>
</dbReference>
<feature type="compositionally biased region" description="Low complexity" evidence="8">
    <location>
        <begin position="1284"/>
        <end position="1309"/>
    </location>
</feature>
<dbReference type="EMBL" id="MCGE01000013">
    <property type="protein sequence ID" value="ORZ15136.1"/>
    <property type="molecule type" value="Genomic_DNA"/>
</dbReference>
<dbReference type="Pfam" id="PF00153">
    <property type="entry name" value="Mito_carr"/>
    <property type="match status" value="3"/>
</dbReference>
<evidence type="ECO:0000313" key="11">
    <source>
        <dbReference type="EMBL" id="ORZ15136.1"/>
    </source>
</evidence>
<dbReference type="Gene3D" id="2.120.10.80">
    <property type="entry name" value="Kelch-type beta propeller"/>
    <property type="match status" value="1"/>
</dbReference>
<feature type="compositionally biased region" description="Low complexity" evidence="8">
    <location>
        <begin position="1084"/>
        <end position="1098"/>
    </location>
</feature>
<feature type="compositionally biased region" description="Acidic residues" evidence="8">
    <location>
        <begin position="1051"/>
        <end position="1061"/>
    </location>
</feature>
<dbReference type="PROSITE" id="PS50920">
    <property type="entry name" value="SOLCAR"/>
    <property type="match status" value="3"/>
</dbReference>
<dbReference type="Proteomes" id="UP000193560">
    <property type="component" value="Unassembled WGS sequence"/>
</dbReference>
<dbReference type="GO" id="GO:0045454">
    <property type="term" value="P:cell redox homeostasis"/>
    <property type="evidence" value="ECO:0007669"/>
    <property type="project" value="TreeGrafter"/>
</dbReference>
<feature type="compositionally biased region" description="Low complexity" evidence="8">
    <location>
        <begin position="623"/>
        <end position="639"/>
    </location>
</feature>
<dbReference type="GO" id="GO:0005739">
    <property type="term" value="C:mitochondrion"/>
    <property type="evidence" value="ECO:0007669"/>
    <property type="project" value="TreeGrafter"/>
</dbReference>
<feature type="repeat" description="Solcar" evidence="7">
    <location>
        <begin position="149"/>
        <end position="250"/>
    </location>
</feature>
<dbReference type="InterPro" id="IPR018108">
    <property type="entry name" value="MCP_transmembrane"/>
</dbReference>
<dbReference type="OrthoDB" id="10001928at2759"/>
<evidence type="ECO:0000259" key="10">
    <source>
        <dbReference type="SMART" id="SM00225"/>
    </source>
</evidence>
<keyword evidence="12" id="KW-1185">Reference proteome</keyword>
<protein>
    <recommendedName>
        <fullName evidence="10">BTB domain-containing protein</fullName>
    </recommendedName>
</protein>
<evidence type="ECO:0000256" key="1">
    <source>
        <dbReference type="ARBA" id="ARBA00004141"/>
    </source>
</evidence>
<dbReference type="GO" id="GO:0016020">
    <property type="term" value="C:membrane"/>
    <property type="evidence" value="ECO:0007669"/>
    <property type="project" value="UniProtKB-SubCell"/>
</dbReference>
<feature type="transmembrane region" description="Helical" evidence="9">
    <location>
        <begin position="471"/>
        <end position="489"/>
    </location>
</feature>
<feature type="region of interest" description="Disordered" evidence="8">
    <location>
        <begin position="623"/>
        <end position="643"/>
    </location>
</feature>
<dbReference type="PANTHER" id="PTHR43503">
    <property type="entry name" value="MCG48959-RELATED"/>
    <property type="match status" value="1"/>
</dbReference>